<evidence type="ECO:0000313" key="5">
    <source>
        <dbReference type="EMBL" id="GIU52345.1"/>
    </source>
</evidence>
<comment type="similarity">
    <text evidence="1 2">Belongs to the Cu-Zn superoxide dismutase family.</text>
</comment>
<dbReference type="Proteomes" id="UP000887104">
    <property type="component" value="Unassembled WGS sequence"/>
</dbReference>
<dbReference type="InterPro" id="IPR036423">
    <property type="entry name" value="SOD-like_Cu/Zn_dom_sf"/>
</dbReference>
<keyword evidence="2" id="KW-0186">Copper</keyword>
<evidence type="ECO:0000313" key="6">
    <source>
        <dbReference type="Proteomes" id="UP000887104"/>
    </source>
</evidence>
<evidence type="ECO:0000256" key="3">
    <source>
        <dbReference type="SAM" id="SignalP"/>
    </source>
</evidence>
<dbReference type="CDD" id="cd00305">
    <property type="entry name" value="Cu-Zn_Superoxide_Dismutase"/>
    <property type="match status" value="1"/>
</dbReference>
<comment type="function">
    <text evidence="2">Destroys radicals which are normally produced within the cells and which are toxic to biological systems.</text>
</comment>
<sequence length="174" mass="18478">MKKSILMAALLCGFTGSAMANDVESLTFVMKDLTTGKTVGNIVVEQNQYGSVFTPHLQQLSPGLHGFHVHQNPDCGANMNKGKKIVGGAAGGHYDPEKTNKHGYPWGVDNHKGDLPALYVSDKGEAHNPVLAPKLTLQELKGRSLMIHVGGDNHSDHPMPLGGGGSRMVCGTIK</sequence>
<dbReference type="InterPro" id="IPR018152">
    <property type="entry name" value="SOD_Cu/Zn_BS"/>
</dbReference>
<comment type="catalytic activity">
    <reaction evidence="2">
        <text>2 superoxide + 2 H(+) = H2O2 + O2</text>
        <dbReference type="Rhea" id="RHEA:20696"/>
        <dbReference type="ChEBI" id="CHEBI:15378"/>
        <dbReference type="ChEBI" id="CHEBI:15379"/>
        <dbReference type="ChEBI" id="CHEBI:16240"/>
        <dbReference type="ChEBI" id="CHEBI:18421"/>
        <dbReference type="EC" id="1.15.1.1"/>
    </reaction>
</comment>
<dbReference type="InterPro" id="IPR024134">
    <property type="entry name" value="SOD_Cu/Zn_/chaperone"/>
</dbReference>
<dbReference type="RefSeq" id="WP_220783448.1">
    <property type="nucleotide sequence ID" value="NZ_BPEY01000176.1"/>
</dbReference>
<evidence type="ECO:0000256" key="1">
    <source>
        <dbReference type="ARBA" id="ARBA00010457"/>
    </source>
</evidence>
<dbReference type="EC" id="1.15.1.1" evidence="2"/>
<accession>A0ABQ4PRM6</accession>
<dbReference type="SUPFAM" id="SSF49329">
    <property type="entry name" value="Cu,Zn superoxide dismutase-like"/>
    <property type="match status" value="1"/>
</dbReference>
<evidence type="ECO:0000259" key="4">
    <source>
        <dbReference type="Pfam" id="PF00080"/>
    </source>
</evidence>
<organism evidence="5 6">
    <name type="scientific">Shewanella sairae</name>
    <dbReference type="NCBI Taxonomy" id="190310"/>
    <lineage>
        <taxon>Bacteria</taxon>
        <taxon>Pseudomonadati</taxon>
        <taxon>Pseudomonadota</taxon>
        <taxon>Gammaproteobacteria</taxon>
        <taxon>Alteromonadales</taxon>
        <taxon>Shewanellaceae</taxon>
        <taxon>Shewanella</taxon>
    </lineage>
</organism>
<dbReference type="PROSITE" id="PS00087">
    <property type="entry name" value="SOD_CU_ZN_1"/>
    <property type="match status" value="1"/>
</dbReference>
<protein>
    <recommendedName>
        <fullName evidence="2">Superoxide dismutase [Cu-Zn]</fullName>
        <ecNumber evidence="2">1.15.1.1</ecNumber>
    </recommendedName>
</protein>
<keyword evidence="3" id="KW-0732">Signal</keyword>
<gene>
    <name evidence="5" type="ORF">TUM4438_44840</name>
</gene>
<proteinExistence type="inferred from homology"/>
<dbReference type="Pfam" id="PF00080">
    <property type="entry name" value="Sod_Cu"/>
    <property type="match status" value="1"/>
</dbReference>
<reference evidence="5" key="1">
    <citation type="submission" date="2021-05" db="EMBL/GenBank/DDBJ databases">
        <title>Molecular characterization for Shewanella algae harboring chromosomal blaOXA-55-like strains isolated from clinical and environment sample.</title>
        <authorList>
            <person name="Ohama Y."/>
            <person name="Aoki K."/>
            <person name="Harada S."/>
            <person name="Moriya K."/>
            <person name="Ishii Y."/>
            <person name="Tateda K."/>
        </authorList>
    </citation>
    <scope>NUCLEOTIDE SEQUENCE</scope>
    <source>
        <strain evidence="5">JCM 11563</strain>
    </source>
</reference>
<dbReference type="PROSITE" id="PS00332">
    <property type="entry name" value="SOD_CU_ZN_2"/>
    <property type="match status" value="1"/>
</dbReference>
<dbReference type="EMBL" id="BPEY01000176">
    <property type="protein sequence ID" value="GIU52345.1"/>
    <property type="molecule type" value="Genomic_DNA"/>
</dbReference>
<comment type="caution">
    <text evidence="5">The sequence shown here is derived from an EMBL/GenBank/DDBJ whole genome shotgun (WGS) entry which is preliminary data.</text>
</comment>
<comment type="cofactor">
    <cofactor evidence="2">
        <name>Cu cation</name>
        <dbReference type="ChEBI" id="CHEBI:23378"/>
    </cofactor>
    <text evidence="2">Binds 1 copper ion per subunit.</text>
</comment>
<evidence type="ECO:0000256" key="2">
    <source>
        <dbReference type="RuleBase" id="RU000393"/>
    </source>
</evidence>
<keyword evidence="2" id="KW-0479">Metal-binding</keyword>
<feature type="signal peptide" evidence="3">
    <location>
        <begin position="1"/>
        <end position="20"/>
    </location>
</feature>
<keyword evidence="2" id="KW-0560">Oxidoreductase</keyword>
<dbReference type="InterPro" id="IPR001424">
    <property type="entry name" value="SOD_Cu_Zn_dom"/>
</dbReference>
<keyword evidence="2" id="KW-0862">Zinc</keyword>
<comment type="cofactor">
    <cofactor evidence="2">
        <name>Zn(2+)</name>
        <dbReference type="ChEBI" id="CHEBI:29105"/>
    </cofactor>
    <text evidence="2">Binds 1 zinc ion per subunit.</text>
</comment>
<feature type="domain" description="Superoxide dismutase copper/zinc binding" evidence="4">
    <location>
        <begin position="40"/>
        <end position="173"/>
    </location>
</feature>
<dbReference type="Gene3D" id="2.60.40.200">
    <property type="entry name" value="Superoxide dismutase, copper/zinc binding domain"/>
    <property type="match status" value="1"/>
</dbReference>
<keyword evidence="6" id="KW-1185">Reference proteome</keyword>
<name>A0ABQ4PRM6_9GAMM</name>
<feature type="chain" id="PRO_5047243485" description="Superoxide dismutase [Cu-Zn]" evidence="3">
    <location>
        <begin position="21"/>
        <end position="174"/>
    </location>
</feature>
<dbReference type="PANTHER" id="PTHR10003">
    <property type="entry name" value="SUPEROXIDE DISMUTASE CU-ZN -RELATED"/>
    <property type="match status" value="1"/>
</dbReference>